<sequence length="142" mass="16482">MKKLQLQSKPEVASVFANYPDMVREQMERLRQLVLEVAQEDPEISELGETLKWGEPSYVTKKGSTLRMDWKAKAPNQYALYFQCTSKLVPTFKLIYGKQFTYEGNRAIIFQLDDELPEAELKNCIRATLNYHKVKHLPNLGL</sequence>
<dbReference type="RefSeq" id="WP_097044072.1">
    <property type="nucleotide sequence ID" value="NZ_OBEH01000001.1"/>
</dbReference>
<dbReference type="OrthoDB" id="328972at2"/>
<dbReference type="EMBL" id="OBEH01000001">
    <property type="protein sequence ID" value="SNY94724.1"/>
    <property type="molecule type" value="Genomic_DNA"/>
</dbReference>
<name>A0A285MC27_9FLAO</name>
<dbReference type="Proteomes" id="UP000219048">
    <property type="component" value="Unassembled WGS sequence"/>
</dbReference>
<reference evidence="3" key="1">
    <citation type="submission" date="2017-09" db="EMBL/GenBank/DDBJ databases">
        <authorList>
            <person name="Varghese N."/>
            <person name="Submissions S."/>
        </authorList>
    </citation>
    <scope>NUCLEOTIDE SEQUENCE [LARGE SCALE GENOMIC DNA]</scope>
    <source>
        <strain evidence="3">DSM 25885</strain>
    </source>
</reference>
<organism evidence="2 3">
    <name type="scientific">Flagellimonas pacifica</name>
    <dbReference type="NCBI Taxonomy" id="1247520"/>
    <lineage>
        <taxon>Bacteria</taxon>
        <taxon>Pseudomonadati</taxon>
        <taxon>Bacteroidota</taxon>
        <taxon>Flavobacteriia</taxon>
        <taxon>Flavobacteriales</taxon>
        <taxon>Flavobacteriaceae</taxon>
        <taxon>Flagellimonas</taxon>
    </lineage>
</organism>
<dbReference type="Gene3D" id="3.90.1150.200">
    <property type="match status" value="1"/>
</dbReference>
<gene>
    <name evidence="2" type="ORF">SAMN06265377_0384</name>
</gene>
<evidence type="ECO:0000313" key="2">
    <source>
        <dbReference type="EMBL" id="SNY94724.1"/>
    </source>
</evidence>
<proteinExistence type="predicted"/>
<evidence type="ECO:0000259" key="1">
    <source>
        <dbReference type="Pfam" id="PF08818"/>
    </source>
</evidence>
<dbReference type="Pfam" id="PF08818">
    <property type="entry name" value="DUF1801"/>
    <property type="match status" value="1"/>
</dbReference>
<evidence type="ECO:0000313" key="3">
    <source>
        <dbReference type="Proteomes" id="UP000219048"/>
    </source>
</evidence>
<accession>A0A285MC27</accession>
<keyword evidence="3" id="KW-1185">Reference proteome</keyword>
<protein>
    <recommendedName>
        <fullName evidence="1">YdhG-like domain-containing protein</fullName>
    </recommendedName>
</protein>
<dbReference type="AlphaFoldDB" id="A0A285MC27"/>
<dbReference type="InterPro" id="IPR014922">
    <property type="entry name" value="YdhG-like"/>
</dbReference>
<feature type="domain" description="YdhG-like" evidence="1">
    <location>
        <begin position="24"/>
        <end position="128"/>
    </location>
</feature>
<dbReference type="SUPFAM" id="SSF159888">
    <property type="entry name" value="YdhG-like"/>
    <property type="match status" value="1"/>
</dbReference>